<dbReference type="EMBL" id="CP095005">
    <property type="protein sequence ID" value="UOO94602.1"/>
    <property type="molecule type" value="Genomic_DNA"/>
</dbReference>
<keyword evidence="4" id="KW-0560">Oxidoreductase</keyword>
<evidence type="ECO:0000259" key="2">
    <source>
        <dbReference type="SMART" id="SM00822"/>
    </source>
</evidence>
<dbReference type="NCBIfam" id="NF005559">
    <property type="entry name" value="PRK07231.1"/>
    <property type="match status" value="1"/>
</dbReference>
<dbReference type="Proteomes" id="UP000830542">
    <property type="component" value="Chromosome"/>
</dbReference>
<organism evidence="4 5">
    <name type="scientific">Halococcus dombrowskii</name>
    <dbReference type="NCBI Taxonomy" id="179637"/>
    <lineage>
        <taxon>Archaea</taxon>
        <taxon>Methanobacteriati</taxon>
        <taxon>Methanobacteriota</taxon>
        <taxon>Stenosarchaea group</taxon>
        <taxon>Halobacteria</taxon>
        <taxon>Halobacteriales</taxon>
        <taxon>Halococcaceae</taxon>
        <taxon>Halococcus</taxon>
    </lineage>
</organism>
<dbReference type="PRINTS" id="PR00081">
    <property type="entry name" value="GDHRDH"/>
</dbReference>
<evidence type="ECO:0000256" key="1">
    <source>
        <dbReference type="ARBA" id="ARBA00006484"/>
    </source>
</evidence>
<dbReference type="PROSITE" id="PS00061">
    <property type="entry name" value="ADH_SHORT"/>
    <property type="match status" value="1"/>
</dbReference>
<reference evidence="4" key="2">
    <citation type="submission" date="2022-04" db="EMBL/GenBank/DDBJ databases">
        <title>Sequencing and genomic assembly of Halococcus dombrowskii.</title>
        <authorList>
            <person name="Lim S.W."/>
            <person name="MacLea K.S."/>
        </authorList>
    </citation>
    <scope>NUCLEOTIDE SEQUENCE</scope>
    <source>
        <strain evidence="4">H4</strain>
    </source>
</reference>
<dbReference type="EC" id="1.1.1.47" evidence="4"/>
<dbReference type="Pfam" id="PF13561">
    <property type="entry name" value="adh_short_C2"/>
    <property type="match status" value="1"/>
</dbReference>
<gene>
    <name evidence="3" type="ORF">GCM10008985_11350</name>
    <name evidence="4" type="ORF">MUK72_11575</name>
</gene>
<reference evidence="3" key="1">
    <citation type="journal article" date="2014" name="Int. J. Syst. Evol. Microbiol.">
        <title>Complete genome sequence of Corynebacterium casei LMG S-19264T (=DSM 44701T), isolated from a smear-ripened cheese.</title>
        <authorList>
            <consortium name="US DOE Joint Genome Institute (JGI-PGF)"/>
            <person name="Walter F."/>
            <person name="Albersmeier A."/>
            <person name="Kalinowski J."/>
            <person name="Ruckert C."/>
        </authorList>
    </citation>
    <scope>NUCLEOTIDE SEQUENCE</scope>
    <source>
        <strain evidence="3">JCM 12289</strain>
    </source>
</reference>
<dbReference type="FunFam" id="3.40.50.720:FF:000084">
    <property type="entry name" value="Short-chain dehydrogenase reductase"/>
    <property type="match status" value="1"/>
</dbReference>
<comment type="similarity">
    <text evidence="1">Belongs to the short-chain dehydrogenases/reductases (SDR) family.</text>
</comment>
<reference evidence="3" key="3">
    <citation type="submission" date="2023-12" db="EMBL/GenBank/DDBJ databases">
        <authorList>
            <person name="Sun Q."/>
            <person name="Inoue M."/>
        </authorList>
    </citation>
    <scope>NUCLEOTIDE SEQUENCE</scope>
    <source>
        <strain evidence="3">JCM 12289</strain>
    </source>
</reference>
<evidence type="ECO:0000313" key="3">
    <source>
        <dbReference type="EMBL" id="GAA0457016.1"/>
    </source>
</evidence>
<evidence type="ECO:0000313" key="5">
    <source>
        <dbReference type="Proteomes" id="UP000830542"/>
    </source>
</evidence>
<dbReference type="Gene3D" id="3.40.50.720">
    <property type="entry name" value="NAD(P)-binding Rossmann-like Domain"/>
    <property type="match status" value="1"/>
</dbReference>
<dbReference type="SMART" id="SM00822">
    <property type="entry name" value="PKS_KR"/>
    <property type="match status" value="1"/>
</dbReference>
<dbReference type="KEGG" id="hdo:MUK72_11575"/>
<dbReference type="InterPro" id="IPR036291">
    <property type="entry name" value="NAD(P)-bd_dom_sf"/>
</dbReference>
<dbReference type="InterPro" id="IPR002347">
    <property type="entry name" value="SDR_fam"/>
</dbReference>
<dbReference type="SUPFAM" id="SSF51735">
    <property type="entry name" value="NAD(P)-binding Rossmann-fold domains"/>
    <property type="match status" value="1"/>
</dbReference>
<name>A0AAX3ANM9_HALDO</name>
<dbReference type="InterPro" id="IPR057326">
    <property type="entry name" value="KR_dom"/>
</dbReference>
<dbReference type="PANTHER" id="PTHR42760">
    <property type="entry name" value="SHORT-CHAIN DEHYDROGENASES/REDUCTASES FAMILY MEMBER"/>
    <property type="match status" value="1"/>
</dbReference>
<keyword evidence="5" id="KW-1185">Reference proteome</keyword>
<evidence type="ECO:0000313" key="4">
    <source>
        <dbReference type="EMBL" id="UOO94602.1"/>
    </source>
</evidence>
<dbReference type="Proteomes" id="UP001500962">
    <property type="component" value="Unassembled WGS sequence"/>
</dbReference>
<dbReference type="GO" id="GO:0047936">
    <property type="term" value="F:glucose 1-dehydrogenase [NAD(P)+] activity"/>
    <property type="evidence" value="ECO:0007669"/>
    <property type="project" value="UniProtKB-EC"/>
</dbReference>
<protein>
    <submittedName>
        <fullName evidence="4">Glucose 1-dehydrogenase</fullName>
        <ecNumber evidence="4">1.1.1.47</ecNumber>
    </submittedName>
</protein>
<proteinExistence type="inferred from homology"/>
<dbReference type="PRINTS" id="PR00080">
    <property type="entry name" value="SDRFAMILY"/>
</dbReference>
<dbReference type="AlphaFoldDB" id="A0AAX3ANM9"/>
<dbReference type="InterPro" id="IPR020904">
    <property type="entry name" value="Sc_DH/Rdtase_CS"/>
</dbReference>
<dbReference type="EMBL" id="BAAADN010000019">
    <property type="protein sequence ID" value="GAA0457016.1"/>
    <property type="molecule type" value="Genomic_DNA"/>
</dbReference>
<feature type="domain" description="Ketoreductase" evidence="2">
    <location>
        <begin position="11"/>
        <end position="186"/>
    </location>
</feature>
<sequence>MELERFSLEGKTALVTGASRGIGEEIAGAMADAGAAVVALARSEEDLEATVERIEANGGEAVACTADVTETAHVEAAFDRAEEGFGPVDVLVNNAGTNPYFGDARELAIETWEEIMDVNATGAFRCAREFARRIDERDDEGSVVNVASVGGVVGLPHQVPYTASKHALVGMTRTLAVEWAPAIRVNAIAPGYVKTEFTAGVRGNESIHEELLAEIPQDRFADPEEIAGAAVYLAGPAASYATGEIHVVDGGYAAH</sequence>
<accession>A0AAX3ANM9</accession>
<dbReference type="RefSeq" id="WP_244700781.1">
    <property type="nucleotide sequence ID" value="NZ_BAAADN010000019.1"/>
</dbReference>
<dbReference type="GeneID" id="71762497"/>